<dbReference type="RefSeq" id="WP_099216146.1">
    <property type="nucleotide sequence ID" value="NZ_JAUYVU010000009.1"/>
</dbReference>
<reference evidence="2" key="2">
    <citation type="submission" date="2017-10" db="EMBL/GenBank/DDBJ databases">
        <authorList>
            <person name="Enke T.N."/>
            <person name="Cordero O.X."/>
        </authorList>
    </citation>
    <scope>NUCLEOTIDE SEQUENCE</scope>
    <source>
        <strain evidence="2">4G03</strain>
    </source>
</reference>
<dbReference type="Proteomes" id="UP000222163">
    <property type="component" value="Unassembled WGS sequence"/>
</dbReference>
<organism evidence="2 3">
    <name type="scientific">Tenacibaculum discolor</name>
    <dbReference type="NCBI Taxonomy" id="361581"/>
    <lineage>
        <taxon>Bacteria</taxon>
        <taxon>Pseudomonadati</taxon>
        <taxon>Bacteroidota</taxon>
        <taxon>Flavobacteriia</taxon>
        <taxon>Flavobacteriales</taxon>
        <taxon>Flavobacteriaceae</taxon>
        <taxon>Tenacibaculum</taxon>
    </lineage>
</organism>
<dbReference type="SUPFAM" id="SSF49265">
    <property type="entry name" value="Fibronectin type III"/>
    <property type="match status" value="2"/>
</dbReference>
<proteinExistence type="predicted"/>
<protein>
    <recommendedName>
        <fullName evidence="5">Fibronectin type III</fullName>
    </recommendedName>
</protein>
<evidence type="ECO:0000313" key="2">
    <source>
        <dbReference type="EMBL" id="PHN96604.1"/>
    </source>
</evidence>
<evidence type="ECO:0000313" key="4">
    <source>
        <dbReference type="Proteomes" id="UP001242342"/>
    </source>
</evidence>
<evidence type="ECO:0000313" key="1">
    <source>
        <dbReference type="EMBL" id="MDP2542100.1"/>
    </source>
</evidence>
<dbReference type="InterPro" id="IPR013783">
    <property type="entry name" value="Ig-like_fold"/>
</dbReference>
<dbReference type="EMBL" id="JAUYVU010000009">
    <property type="protein sequence ID" value="MDP2542100.1"/>
    <property type="molecule type" value="Genomic_DNA"/>
</dbReference>
<dbReference type="Proteomes" id="UP001242342">
    <property type="component" value="Unassembled WGS sequence"/>
</dbReference>
<keyword evidence="4" id="KW-1185">Reference proteome</keyword>
<dbReference type="InterPro" id="IPR036116">
    <property type="entry name" value="FN3_sf"/>
</dbReference>
<sequence length="698" mass="79563">MLFIKKRNIIVLLIFVFSTLVAFSQVKEVNKNAIKVLARPHSSHKIMLRWGATTPMSFRKLAKYGYSLKRYTISISGQTLSKPIEKDLGIFKPAEPQKWISIIEKNNNAAIMAQSLFGESFDVEGVGSLQGIINMSQEQEQRFTWALYVADQDFEVAKLAGLGFEDLKVKSTEKYVYKVFPLVPKEEMKIKDGGVFVGLQDYQDLPKPLDLAAIFDDQKVMLNWNYAIHKNEFNSYFIERSEDGVNFNQLNKLPYTTLNSGGRVDTKRIYYTDSIKNNKTYYYRVKGRTPFGELSPPSDIISGKGVKVLPYVPKISSKKVVNNNKSVVLKWEFLEEGVEFIKGFELNKSNKANGTYKTVIKGISTKTRKIQYNELDATNYFTITAIGKQGNSRTSYPVLVQPVDSIPPVKPTGLEGKVDSLGVVTLQWKKNIEPDMLGYRVFKGNNAKEEFSQITVSPHLAATFYDSVSVKSLNDKVYYKIVAVDKRYNMSEYSDVLVLKKPDFIPPAPPVITSYKVEKETVNLTWANSQSNDIAKHEVYRRVRDSIQWNLIATLPKDTLHIEYTDWKDTNVEGATAYQYLIKAVDDSNLQSINTKHTTIEVPRFTLLKGIKGLNTYVDKTNAFIELFWKTVNEEAIVEIMIYKGKKDEKVSLLKNVLPSTNRIVDENVKPNNIYTYILRPVFIDGSLGQIRKIEVKY</sequence>
<evidence type="ECO:0000313" key="3">
    <source>
        <dbReference type="Proteomes" id="UP000222163"/>
    </source>
</evidence>
<reference evidence="1 4" key="3">
    <citation type="submission" date="2023-07" db="EMBL/GenBank/DDBJ databases">
        <title>Genome content predicts the carbon catabolic preferences of heterotrophic bacteria.</title>
        <authorList>
            <person name="Gralka M."/>
        </authorList>
    </citation>
    <scope>NUCLEOTIDE SEQUENCE [LARGE SCALE GENOMIC DNA]</scope>
    <source>
        <strain evidence="1 4">4G03</strain>
    </source>
</reference>
<evidence type="ECO:0008006" key="5">
    <source>
        <dbReference type="Google" id="ProtNLM"/>
    </source>
</evidence>
<gene>
    <name evidence="2" type="ORF">CSC81_12820</name>
    <name evidence="1" type="ORF">Q8W23_11500</name>
</gene>
<comment type="caution">
    <text evidence="2">The sequence shown here is derived from an EMBL/GenBank/DDBJ whole genome shotgun (WGS) entry which is preliminary data.</text>
</comment>
<reference evidence="2 3" key="1">
    <citation type="journal article" date="2016" name="Nat. Commun.">
        <title>Microbial interactions lead to rapid micro-scale successions on model marine particles.</title>
        <authorList>
            <person name="Datta M.S."/>
            <person name="Sliwerska E."/>
            <person name="Gore J."/>
            <person name="Polz M.F."/>
            <person name="Cordero O.X."/>
        </authorList>
    </citation>
    <scope>NUCLEOTIDE SEQUENCE [LARGE SCALE GENOMIC DNA]</scope>
    <source>
        <strain evidence="2 3">4G03</strain>
    </source>
</reference>
<name>A0A2G1BRN5_9FLAO</name>
<dbReference type="AlphaFoldDB" id="A0A2G1BRN5"/>
<dbReference type="Gene3D" id="2.60.40.10">
    <property type="entry name" value="Immunoglobulins"/>
    <property type="match status" value="3"/>
</dbReference>
<accession>A0A2G1BRN5</accession>
<dbReference type="EMBL" id="PDUU01000013">
    <property type="protein sequence ID" value="PHN96604.1"/>
    <property type="molecule type" value="Genomic_DNA"/>
</dbReference>